<sequence length="297" mass="33172">MNVAVFGCNGYLGQHIVHYLLHEKGAAVTGFDLQEGYSGTDAIAYRKLDITDAAQVRSIEEGFDAIYYFTGLTGTDISFERYELFVQVNELGLLHLLQQLRGFTKKPKIIFPSTRLVYKGVEGVPLAEDAEKEFKTIYASSKYNGEQYLEMYRNLFGLDYTIFRICVPYANLVAGALSYGTIGFFLDKARKGETISLFGDGGLRRTFTHVQDLCRQIVEVAQLPGSNGQTFNTDGETYSLKEVATMIAGKYGAGVQLVPWPEKALKLESGDTIFDATRIRSLFPQSLTYSLSQWIND</sequence>
<organism evidence="2 3">
    <name type="scientific">Flaviaesturariibacter flavus</name>
    <dbReference type="NCBI Taxonomy" id="2502780"/>
    <lineage>
        <taxon>Bacteria</taxon>
        <taxon>Pseudomonadati</taxon>
        <taxon>Bacteroidota</taxon>
        <taxon>Chitinophagia</taxon>
        <taxon>Chitinophagales</taxon>
        <taxon>Chitinophagaceae</taxon>
        <taxon>Flaviaestuariibacter</taxon>
    </lineage>
</organism>
<dbReference type="PANTHER" id="PTHR43245:SF13">
    <property type="entry name" value="UDP-D-APIOSE_UDP-D-XYLOSE SYNTHASE 2"/>
    <property type="match status" value="1"/>
</dbReference>
<evidence type="ECO:0000313" key="2">
    <source>
        <dbReference type="EMBL" id="TCJ14189.1"/>
    </source>
</evidence>
<gene>
    <name evidence="2" type="ORF">EPD60_09280</name>
</gene>
<dbReference type="InterPro" id="IPR036291">
    <property type="entry name" value="NAD(P)-bd_dom_sf"/>
</dbReference>
<name>A0A4R1BB35_9BACT</name>
<proteinExistence type="predicted"/>
<dbReference type="RefSeq" id="WP_131449071.1">
    <property type="nucleotide sequence ID" value="NZ_SJZI01000042.1"/>
</dbReference>
<dbReference type="Gene3D" id="3.40.50.720">
    <property type="entry name" value="NAD(P)-binding Rossmann-like Domain"/>
    <property type="match status" value="1"/>
</dbReference>
<evidence type="ECO:0000259" key="1">
    <source>
        <dbReference type="Pfam" id="PF01370"/>
    </source>
</evidence>
<dbReference type="PANTHER" id="PTHR43245">
    <property type="entry name" value="BIFUNCTIONAL POLYMYXIN RESISTANCE PROTEIN ARNA"/>
    <property type="match status" value="1"/>
</dbReference>
<dbReference type="SUPFAM" id="SSF51735">
    <property type="entry name" value="NAD(P)-binding Rossmann-fold domains"/>
    <property type="match status" value="1"/>
</dbReference>
<dbReference type="AlphaFoldDB" id="A0A4R1BB35"/>
<evidence type="ECO:0000313" key="3">
    <source>
        <dbReference type="Proteomes" id="UP000295334"/>
    </source>
</evidence>
<accession>A0A4R1BB35</accession>
<dbReference type="Proteomes" id="UP000295334">
    <property type="component" value="Unassembled WGS sequence"/>
</dbReference>
<reference evidence="2 3" key="1">
    <citation type="submission" date="2019-03" db="EMBL/GenBank/DDBJ databases">
        <authorList>
            <person name="Kim M.K.M."/>
        </authorList>
    </citation>
    <scope>NUCLEOTIDE SEQUENCE [LARGE SCALE GENOMIC DNA]</scope>
    <source>
        <strain evidence="2 3">17J68-12</strain>
    </source>
</reference>
<dbReference type="InterPro" id="IPR050177">
    <property type="entry name" value="Lipid_A_modif_metabolic_enz"/>
</dbReference>
<comment type="caution">
    <text evidence="2">The sequence shown here is derived from an EMBL/GenBank/DDBJ whole genome shotgun (WGS) entry which is preliminary data.</text>
</comment>
<dbReference type="CDD" id="cd08946">
    <property type="entry name" value="SDR_e"/>
    <property type="match status" value="1"/>
</dbReference>
<keyword evidence="3" id="KW-1185">Reference proteome</keyword>
<dbReference type="InterPro" id="IPR001509">
    <property type="entry name" value="Epimerase_deHydtase"/>
</dbReference>
<feature type="domain" description="NAD-dependent epimerase/dehydratase" evidence="1">
    <location>
        <begin position="4"/>
        <end position="232"/>
    </location>
</feature>
<dbReference type="EMBL" id="SJZI01000042">
    <property type="protein sequence ID" value="TCJ14189.1"/>
    <property type="molecule type" value="Genomic_DNA"/>
</dbReference>
<dbReference type="OrthoDB" id="4317020at2"/>
<protein>
    <submittedName>
        <fullName evidence="2">NAD(P)-dependent oxidoreductase</fullName>
    </submittedName>
</protein>
<dbReference type="Pfam" id="PF01370">
    <property type="entry name" value="Epimerase"/>
    <property type="match status" value="1"/>
</dbReference>